<comment type="caution">
    <text evidence="3">The sequence shown here is derived from an EMBL/GenBank/DDBJ whole genome shotgun (WGS) entry which is preliminary data.</text>
</comment>
<name>A0A7K1UG94_9MICC</name>
<dbReference type="PRINTS" id="PR00420">
    <property type="entry name" value="RNGMNOXGNASE"/>
</dbReference>
<evidence type="ECO:0000259" key="2">
    <source>
        <dbReference type="Pfam" id="PF01494"/>
    </source>
</evidence>
<dbReference type="RefSeq" id="WP_157321485.1">
    <property type="nucleotide sequence ID" value="NZ_BMFX01000029.1"/>
</dbReference>
<sequence>MSGPERTTVLISGGGPAGIVLGLLLARAGVDVTVLEKHADFLRDFRGDTVHASTMRLLGELGLGEEFRKLPQSRLGNLEVPDRQGTPVTFADFSRLPEPYDYVAMVPQWDLLNLLAEHAAKEPSFTLYRETESLSVVRESGRVAGVRYRAKRADTEHEIRADLTVVCEGRSSRLRQQLDLPGVEYPVPFDTWWFRLPRYPEDQREVRIAPLIGNGEVLLTLHRKDYFQLAYLAPKGSDARLRREGVENFRRRITALCPEFTDRVDTLTTMDEVHMLDVRLNLLHRWYHEGVLCIGDAAHAMTPVGGVGINLAVQDAVAAARLLEPALHSGSVTAADLARVQRRRMLPTRAVQAAQRAVNRMVLRPTFQGRRSGAPAPLTAVLRGVPVLSALPARLVSYGLRSEPTPDSARRDASD</sequence>
<proteinExistence type="predicted"/>
<accession>A0A7K1UG94</accession>
<gene>
    <name evidence="3" type="ORF">GNZ21_03770</name>
</gene>
<dbReference type="PANTHER" id="PTHR43476">
    <property type="entry name" value="3-(3-HYDROXY-PHENYL)PROPIONATE/3-HYDROXYCINNAMIC ACID HYDROXYLASE"/>
    <property type="match status" value="1"/>
</dbReference>
<evidence type="ECO:0000313" key="4">
    <source>
        <dbReference type="Proteomes" id="UP000460157"/>
    </source>
</evidence>
<evidence type="ECO:0000256" key="1">
    <source>
        <dbReference type="ARBA" id="ARBA00023002"/>
    </source>
</evidence>
<reference evidence="3 4" key="1">
    <citation type="submission" date="2019-12" db="EMBL/GenBank/DDBJ databases">
        <title>Nesterenkonia muleiensis sp. nov., a novel actinobacterium isolated from sap of Populus euphratica.</title>
        <authorList>
            <person name="Wang R."/>
        </authorList>
    </citation>
    <scope>NUCLEOTIDE SEQUENCE [LARGE SCALE GENOMIC DNA]</scope>
    <source>
        <strain evidence="3 4">F10</strain>
    </source>
</reference>
<dbReference type="GO" id="GO:0016491">
    <property type="term" value="F:oxidoreductase activity"/>
    <property type="evidence" value="ECO:0007669"/>
    <property type="project" value="UniProtKB-KW"/>
</dbReference>
<dbReference type="EMBL" id="WRPM01000026">
    <property type="protein sequence ID" value="MVT25487.1"/>
    <property type="molecule type" value="Genomic_DNA"/>
</dbReference>
<protein>
    <submittedName>
        <fullName evidence="3">FAD-dependent oxidoreductase</fullName>
    </submittedName>
</protein>
<feature type="domain" description="FAD-binding" evidence="2">
    <location>
        <begin position="6"/>
        <end position="339"/>
    </location>
</feature>
<dbReference type="InterPro" id="IPR002938">
    <property type="entry name" value="FAD-bd"/>
</dbReference>
<dbReference type="OrthoDB" id="9791689at2"/>
<keyword evidence="1" id="KW-0560">Oxidoreductase</keyword>
<dbReference type="InterPro" id="IPR050631">
    <property type="entry name" value="PheA/TfdB_FAD_monoxygenase"/>
</dbReference>
<dbReference type="PANTHER" id="PTHR43476:SF5">
    <property type="entry name" value="FAD-DEPENDENT MONOOXYGENASE"/>
    <property type="match status" value="1"/>
</dbReference>
<organism evidence="3 4">
    <name type="scientific">Nesterenkonia alkaliphila</name>
    <dbReference type="NCBI Taxonomy" id="1463631"/>
    <lineage>
        <taxon>Bacteria</taxon>
        <taxon>Bacillati</taxon>
        <taxon>Actinomycetota</taxon>
        <taxon>Actinomycetes</taxon>
        <taxon>Micrococcales</taxon>
        <taxon>Micrococcaceae</taxon>
        <taxon>Nesterenkonia</taxon>
    </lineage>
</organism>
<keyword evidence="4" id="KW-1185">Reference proteome</keyword>
<dbReference type="InterPro" id="IPR036188">
    <property type="entry name" value="FAD/NAD-bd_sf"/>
</dbReference>
<evidence type="ECO:0000313" key="3">
    <source>
        <dbReference type="EMBL" id="MVT25487.1"/>
    </source>
</evidence>
<dbReference type="Proteomes" id="UP000460157">
    <property type="component" value="Unassembled WGS sequence"/>
</dbReference>
<dbReference type="SUPFAM" id="SSF51905">
    <property type="entry name" value="FAD/NAD(P)-binding domain"/>
    <property type="match status" value="1"/>
</dbReference>
<dbReference type="Pfam" id="PF01494">
    <property type="entry name" value="FAD_binding_3"/>
    <property type="match status" value="1"/>
</dbReference>
<dbReference type="GO" id="GO:0071949">
    <property type="term" value="F:FAD binding"/>
    <property type="evidence" value="ECO:0007669"/>
    <property type="project" value="InterPro"/>
</dbReference>
<dbReference type="NCBIfam" id="NF004833">
    <property type="entry name" value="PRK06185.1-1"/>
    <property type="match status" value="1"/>
</dbReference>
<dbReference type="Gene3D" id="3.50.50.60">
    <property type="entry name" value="FAD/NAD(P)-binding domain"/>
    <property type="match status" value="2"/>
</dbReference>
<dbReference type="AlphaFoldDB" id="A0A7K1UG94"/>